<comment type="similarity">
    <text evidence="5 13">Belongs to the RNase HII family.</text>
</comment>
<evidence type="ECO:0000256" key="3">
    <source>
        <dbReference type="ARBA" id="ARBA00004065"/>
    </source>
</evidence>
<dbReference type="GO" id="GO:0004523">
    <property type="term" value="F:RNA-DNA hybrid ribonuclease activity"/>
    <property type="evidence" value="ECO:0007669"/>
    <property type="project" value="UniProtKB-UniRule"/>
</dbReference>
<name>A0A1G2KBJ0_9BACT</name>
<keyword evidence="6" id="KW-0963">Cytoplasm</keyword>
<dbReference type="GO" id="GO:0006298">
    <property type="term" value="P:mismatch repair"/>
    <property type="evidence" value="ECO:0007669"/>
    <property type="project" value="TreeGrafter"/>
</dbReference>
<comment type="caution">
    <text evidence="15">The sequence shown here is derived from an EMBL/GenBank/DDBJ whole genome shotgun (WGS) entry which is preliminary data.</text>
</comment>
<dbReference type="GO" id="GO:0032299">
    <property type="term" value="C:ribonuclease H2 complex"/>
    <property type="evidence" value="ECO:0007669"/>
    <property type="project" value="TreeGrafter"/>
</dbReference>
<gene>
    <name evidence="15" type="ORF">A2847_01650</name>
</gene>
<evidence type="ECO:0000256" key="8">
    <source>
        <dbReference type="ARBA" id="ARBA00022723"/>
    </source>
</evidence>
<evidence type="ECO:0000259" key="14">
    <source>
        <dbReference type="PROSITE" id="PS51975"/>
    </source>
</evidence>
<dbReference type="SUPFAM" id="SSF53098">
    <property type="entry name" value="Ribonuclease H-like"/>
    <property type="match status" value="1"/>
</dbReference>
<dbReference type="AlphaFoldDB" id="A0A1G2KBJ0"/>
<dbReference type="InterPro" id="IPR012337">
    <property type="entry name" value="RNaseH-like_sf"/>
</dbReference>
<evidence type="ECO:0000256" key="1">
    <source>
        <dbReference type="ARBA" id="ARBA00000077"/>
    </source>
</evidence>
<keyword evidence="11" id="KW-0464">Manganese</keyword>
<evidence type="ECO:0000313" key="16">
    <source>
        <dbReference type="Proteomes" id="UP000178574"/>
    </source>
</evidence>
<keyword evidence="7 12" id="KW-0540">Nuclease</keyword>
<dbReference type="Pfam" id="PF01351">
    <property type="entry name" value="RNase_HII"/>
    <property type="match status" value="1"/>
</dbReference>
<evidence type="ECO:0000256" key="9">
    <source>
        <dbReference type="ARBA" id="ARBA00022759"/>
    </source>
</evidence>
<dbReference type="Proteomes" id="UP000178574">
    <property type="component" value="Unassembled WGS sequence"/>
</dbReference>
<keyword evidence="10 12" id="KW-0378">Hydrolase</keyword>
<dbReference type="Gene3D" id="3.30.420.10">
    <property type="entry name" value="Ribonuclease H-like superfamily/Ribonuclease H"/>
    <property type="match status" value="1"/>
</dbReference>
<evidence type="ECO:0000256" key="2">
    <source>
        <dbReference type="ARBA" id="ARBA00001946"/>
    </source>
</evidence>
<dbReference type="InterPro" id="IPR036397">
    <property type="entry name" value="RNaseH_sf"/>
</dbReference>
<evidence type="ECO:0000256" key="4">
    <source>
        <dbReference type="ARBA" id="ARBA00004496"/>
    </source>
</evidence>
<comment type="subcellular location">
    <subcellularLocation>
        <location evidence="4">Cytoplasm</location>
    </subcellularLocation>
</comment>
<comment type="cofactor">
    <cofactor evidence="2">
        <name>Mg(2+)</name>
        <dbReference type="ChEBI" id="CHEBI:18420"/>
    </cofactor>
</comment>
<evidence type="ECO:0000256" key="5">
    <source>
        <dbReference type="ARBA" id="ARBA00007383"/>
    </source>
</evidence>
<evidence type="ECO:0000256" key="12">
    <source>
        <dbReference type="PROSITE-ProRule" id="PRU01319"/>
    </source>
</evidence>
<comment type="function">
    <text evidence="3 13">Endonuclease that specifically degrades the RNA of RNA-DNA hybrids.</text>
</comment>
<dbReference type="PANTHER" id="PTHR10954:SF18">
    <property type="entry name" value="RIBONUCLEASE HII"/>
    <property type="match status" value="1"/>
</dbReference>
<dbReference type="GO" id="GO:0043137">
    <property type="term" value="P:DNA replication, removal of RNA primer"/>
    <property type="evidence" value="ECO:0007669"/>
    <property type="project" value="TreeGrafter"/>
</dbReference>
<proteinExistence type="inferred from homology"/>
<sequence>MVSIASWFVKANFMEIIGIDEAGRGPLAGPVVVAGVKIRSSKKTTHIFAGIRDSKKLSAKKREEWFSVLTSRPEIEYAVARVWPAVIDRMNISRAANLAARRAHWKLSRGRGGIYALLDGGLYLPDSILQETIIKGDEKIPLIAAASIIAKVTRDRIMVRLHRKYPEYRFDLHKGYGTELHRKILRSIGRSAAHRASFRF</sequence>
<evidence type="ECO:0000256" key="6">
    <source>
        <dbReference type="ARBA" id="ARBA00022490"/>
    </source>
</evidence>
<dbReference type="EMBL" id="MHQD01000028">
    <property type="protein sequence ID" value="OGZ95820.1"/>
    <property type="molecule type" value="Genomic_DNA"/>
</dbReference>
<reference evidence="15 16" key="1">
    <citation type="journal article" date="2016" name="Nat. Commun.">
        <title>Thousands of microbial genomes shed light on interconnected biogeochemical processes in an aquifer system.</title>
        <authorList>
            <person name="Anantharaman K."/>
            <person name="Brown C.T."/>
            <person name="Hug L.A."/>
            <person name="Sharon I."/>
            <person name="Castelle C.J."/>
            <person name="Probst A.J."/>
            <person name="Thomas B.C."/>
            <person name="Singh A."/>
            <person name="Wilkins M.J."/>
            <person name="Karaoz U."/>
            <person name="Brodie E.L."/>
            <person name="Williams K.H."/>
            <person name="Hubbard S.S."/>
            <person name="Banfield J.F."/>
        </authorList>
    </citation>
    <scope>NUCLEOTIDE SEQUENCE [LARGE SCALE GENOMIC DNA]</scope>
</reference>
<dbReference type="GO" id="GO:0046872">
    <property type="term" value="F:metal ion binding"/>
    <property type="evidence" value="ECO:0007669"/>
    <property type="project" value="UniProtKB-KW"/>
</dbReference>
<keyword evidence="9 12" id="KW-0255">Endonuclease</keyword>
<feature type="binding site" evidence="12">
    <location>
        <position position="119"/>
    </location>
    <ligand>
        <name>a divalent metal cation</name>
        <dbReference type="ChEBI" id="CHEBI:60240"/>
    </ligand>
</feature>
<comment type="cofactor">
    <cofactor evidence="12">
        <name>Mn(2+)</name>
        <dbReference type="ChEBI" id="CHEBI:29035"/>
    </cofactor>
    <cofactor evidence="12">
        <name>Mg(2+)</name>
        <dbReference type="ChEBI" id="CHEBI:18420"/>
    </cofactor>
    <text evidence="12">Manganese or magnesium. Binds 1 divalent metal ion per monomer in the absence of substrate. May bind a second metal ion after substrate binding.</text>
</comment>
<dbReference type="GO" id="GO:0003723">
    <property type="term" value="F:RNA binding"/>
    <property type="evidence" value="ECO:0007669"/>
    <property type="project" value="UniProtKB-UniRule"/>
</dbReference>
<dbReference type="InterPro" id="IPR001352">
    <property type="entry name" value="RNase_HII/HIII"/>
</dbReference>
<dbReference type="InterPro" id="IPR022898">
    <property type="entry name" value="RNase_HII"/>
</dbReference>
<keyword evidence="8 12" id="KW-0479">Metal-binding</keyword>
<evidence type="ECO:0000256" key="11">
    <source>
        <dbReference type="ARBA" id="ARBA00023211"/>
    </source>
</evidence>
<feature type="binding site" evidence="12">
    <location>
        <position position="20"/>
    </location>
    <ligand>
        <name>a divalent metal cation</name>
        <dbReference type="ChEBI" id="CHEBI:60240"/>
    </ligand>
</feature>
<dbReference type="EC" id="3.1.26.4" evidence="13"/>
<evidence type="ECO:0000256" key="10">
    <source>
        <dbReference type="ARBA" id="ARBA00022801"/>
    </source>
</evidence>
<dbReference type="PROSITE" id="PS51975">
    <property type="entry name" value="RNASE_H_2"/>
    <property type="match status" value="1"/>
</dbReference>
<dbReference type="InterPro" id="IPR024567">
    <property type="entry name" value="RNase_HII/HIII_dom"/>
</dbReference>
<dbReference type="PANTHER" id="PTHR10954">
    <property type="entry name" value="RIBONUCLEASE H2 SUBUNIT A"/>
    <property type="match status" value="1"/>
</dbReference>
<evidence type="ECO:0000256" key="7">
    <source>
        <dbReference type="ARBA" id="ARBA00022722"/>
    </source>
</evidence>
<evidence type="ECO:0000313" key="15">
    <source>
        <dbReference type="EMBL" id="OGZ95820.1"/>
    </source>
</evidence>
<dbReference type="CDD" id="cd07182">
    <property type="entry name" value="RNase_HII_bacteria_HII_like"/>
    <property type="match status" value="1"/>
</dbReference>
<comment type="catalytic activity">
    <reaction evidence="1 12 13">
        <text>Endonucleolytic cleavage to 5'-phosphomonoester.</text>
        <dbReference type="EC" id="3.1.26.4"/>
    </reaction>
</comment>
<dbReference type="NCBIfam" id="NF000595">
    <property type="entry name" value="PRK00015.1-3"/>
    <property type="match status" value="1"/>
</dbReference>
<organism evidence="15 16">
    <name type="scientific">Candidatus Sungbacteria bacterium RIFCSPHIGHO2_01_FULL_50_25</name>
    <dbReference type="NCBI Taxonomy" id="1802265"/>
    <lineage>
        <taxon>Bacteria</taxon>
        <taxon>Candidatus Sungiibacteriota</taxon>
    </lineage>
</organism>
<protein>
    <recommendedName>
        <fullName evidence="13">Ribonuclease</fullName>
        <ecNumber evidence="13">3.1.26.4</ecNumber>
    </recommendedName>
</protein>
<feature type="domain" description="RNase H type-2" evidence="14">
    <location>
        <begin position="14"/>
        <end position="200"/>
    </location>
</feature>
<evidence type="ECO:0000256" key="13">
    <source>
        <dbReference type="RuleBase" id="RU003515"/>
    </source>
</evidence>
<dbReference type="GO" id="GO:0005737">
    <property type="term" value="C:cytoplasm"/>
    <property type="evidence" value="ECO:0007669"/>
    <property type="project" value="UniProtKB-SubCell"/>
</dbReference>
<accession>A0A1G2KBJ0</accession>
<feature type="binding site" evidence="12">
    <location>
        <position position="21"/>
    </location>
    <ligand>
        <name>a divalent metal cation</name>
        <dbReference type="ChEBI" id="CHEBI:60240"/>
    </ligand>
</feature>